<evidence type="ECO:0000313" key="1">
    <source>
        <dbReference type="EMBL" id="MBM7634050.1"/>
    </source>
</evidence>
<gene>
    <name evidence="1" type="ORF">JOD17_003150</name>
</gene>
<keyword evidence="2" id="KW-1185">Reference proteome</keyword>
<proteinExistence type="predicted"/>
<protein>
    <submittedName>
        <fullName evidence="1">Uncharacterized protein</fullName>
    </submittedName>
</protein>
<evidence type="ECO:0000313" key="2">
    <source>
        <dbReference type="Proteomes" id="UP000741863"/>
    </source>
</evidence>
<dbReference type="RefSeq" id="WP_204698795.1">
    <property type="nucleotide sequence ID" value="NZ_JAFBEC010000009.1"/>
</dbReference>
<comment type="caution">
    <text evidence="1">The sequence shown here is derived from an EMBL/GenBank/DDBJ whole genome shotgun (WGS) entry which is preliminary data.</text>
</comment>
<dbReference type="EMBL" id="JAFBEC010000009">
    <property type="protein sequence ID" value="MBM7634050.1"/>
    <property type="molecule type" value="Genomic_DNA"/>
</dbReference>
<name>A0ABS2PF69_9BACL</name>
<organism evidence="1 2">
    <name type="scientific">Geomicrobium sediminis</name>
    <dbReference type="NCBI Taxonomy" id="1347788"/>
    <lineage>
        <taxon>Bacteria</taxon>
        <taxon>Bacillati</taxon>
        <taxon>Bacillota</taxon>
        <taxon>Bacilli</taxon>
        <taxon>Bacillales</taxon>
        <taxon>Geomicrobium</taxon>
    </lineage>
</organism>
<accession>A0ABS2PF69</accession>
<sequence length="74" mass="8484">MSDEKRGLYGKYHIIRADGKPLKQDFKFVLSPENDPAGLEALKTYQRETTNMQLSKDLKLMIQVIEQEKGGEGR</sequence>
<dbReference type="Proteomes" id="UP000741863">
    <property type="component" value="Unassembled WGS sequence"/>
</dbReference>
<reference evidence="1 2" key="1">
    <citation type="submission" date="2021-01" db="EMBL/GenBank/DDBJ databases">
        <title>Genomic Encyclopedia of Type Strains, Phase IV (KMG-IV): sequencing the most valuable type-strain genomes for metagenomic binning, comparative biology and taxonomic classification.</title>
        <authorList>
            <person name="Goeker M."/>
        </authorList>
    </citation>
    <scope>NUCLEOTIDE SEQUENCE [LARGE SCALE GENOMIC DNA]</scope>
    <source>
        <strain evidence="1 2">DSM 25540</strain>
    </source>
</reference>